<protein>
    <submittedName>
        <fullName evidence="1">Uncharacterized protein</fullName>
    </submittedName>
</protein>
<dbReference type="EMBL" id="CYXX01000010">
    <property type="protein sequence ID" value="CUN03890.1"/>
    <property type="molecule type" value="Genomic_DNA"/>
</dbReference>
<organism evidence="1 2">
    <name type="scientific">Roseburia inulinivorans</name>
    <dbReference type="NCBI Taxonomy" id="360807"/>
    <lineage>
        <taxon>Bacteria</taxon>
        <taxon>Bacillati</taxon>
        <taxon>Bacillota</taxon>
        <taxon>Clostridia</taxon>
        <taxon>Lachnospirales</taxon>
        <taxon>Lachnospiraceae</taxon>
        <taxon>Roseburia</taxon>
    </lineage>
</organism>
<name>A0A173TNB6_9FIRM</name>
<reference evidence="1 2" key="1">
    <citation type="submission" date="2015-09" db="EMBL/GenBank/DDBJ databases">
        <authorList>
            <consortium name="Pathogen Informatics"/>
        </authorList>
    </citation>
    <scope>NUCLEOTIDE SEQUENCE [LARGE SCALE GENOMIC DNA]</scope>
    <source>
        <strain evidence="1 2">2789STDY5608887</strain>
    </source>
</reference>
<dbReference type="AlphaFoldDB" id="A0A173TNB6"/>
<accession>A0A173TNB6</accession>
<gene>
    <name evidence="1" type="ORF">ERS852444_01612</name>
</gene>
<dbReference type="Proteomes" id="UP000095453">
    <property type="component" value="Unassembled WGS sequence"/>
</dbReference>
<proteinExistence type="predicted"/>
<evidence type="ECO:0000313" key="2">
    <source>
        <dbReference type="Proteomes" id="UP000095453"/>
    </source>
</evidence>
<dbReference type="RefSeq" id="WP_156333828.1">
    <property type="nucleotide sequence ID" value="NZ_CYXX01000010.1"/>
</dbReference>
<evidence type="ECO:0000313" key="1">
    <source>
        <dbReference type="EMBL" id="CUN03890.1"/>
    </source>
</evidence>
<sequence>MFIFEKCSYVELQAIQHREDLLLSGWTLLEKEYIDVTEKVYDEVYCGNLKL</sequence>